<organism evidence="5 6">
    <name type="scientific">Schistosoma japonicum</name>
    <name type="common">Blood fluke</name>
    <dbReference type="NCBI Taxonomy" id="6182"/>
    <lineage>
        <taxon>Eukaryota</taxon>
        <taxon>Metazoa</taxon>
        <taxon>Spiralia</taxon>
        <taxon>Lophotrochozoa</taxon>
        <taxon>Platyhelminthes</taxon>
        <taxon>Trematoda</taxon>
        <taxon>Digenea</taxon>
        <taxon>Strigeidida</taxon>
        <taxon>Schistosomatoidea</taxon>
        <taxon>Schistosomatidae</taxon>
        <taxon>Schistosoma</taxon>
    </lineage>
</organism>
<dbReference type="SUPFAM" id="SSF48726">
    <property type="entry name" value="Immunoglobulin"/>
    <property type="match status" value="4"/>
</dbReference>
<dbReference type="InterPro" id="IPR007110">
    <property type="entry name" value="Ig-like_dom"/>
</dbReference>
<dbReference type="PANTHER" id="PTHR44170:SF6">
    <property type="entry name" value="CONTACTIN"/>
    <property type="match status" value="1"/>
</dbReference>
<dbReference type="InterPro" id="IPR003961">
    <property type="entry name" value="FN3_dom"/>
</dbReference>
<evidence type="ECO:0000313" key="5">
    <source>
        <dbReference type="EMBL" id="TNN08570.1"/>
    </source>
</evidence>
<feature type="domain" description="Ig-like" evidence="4">
    <location>
        <begin position="150"/>
        <end position="274"/>
    </location>
</feature>
<accession>A0A4Z2CX91</accession>
<dbReference type="Proteomes" id="UP000311919">
    <property type="component" value="Unassembled WGS sequence"/>
</dbReference>
<dbReference type="OrthoDB" id="6244967at2759"/>
<dbReference type="GO" id="GO:0098609">
    <property type="term" value="P:cell-cell adhesion"/>
    <property type="evidence" value="ECO:0007669"/>
    <property type="project" value="TreeGrafter"/>
</dbReference>
<evidence type="ECO:0000256" key="1">
    <source>
        <dbReference type="ARBA" id="ARBA00022737"/>
    </source>
</evidence>
<dbReference type="GO" id="GO:0016020">
    <property type="term" value="C:membrane"/>
    <property type="evidence" value="ECO:0007669"/>
    <property type="project" value="UniProtKB-SubCell"/>
</dbReference>
<dbReference type="Pfam" id="PF13927">
    <property type="entry name" value="Ig_3"/>
    <property type="match status" value="2"/>
</dbReference>
<proteinExistence type="predicted"/>
<reference evidence="5 6" key="1">
    <citation type="submission" date="2019-03" db="EMBL/GenBank/DDBJ databases">
        <title>An improved genome assembly of the fluke Schistosoma japonicum.</title>
        <authorList>
            <person name="Hu W."/>
            <person name="Luo F."/>
            <person name="Yin M."/>
            <person name="Mo X."/>
            <person name="Sun C."/>
            <person name="Wu Q."/>
            <person name="Zhu B."/>
            <person name="Xiang M."/>
            <person name="Wang J."/>
            <person name="Wang Y."/>
            <person name="Zhang T."/>
            <person name="Xu B."/>
            <person name="Zheng H."/>
            <person name="Feng Z."/>
        </authorList>
    </citation>
    <scope>NUCLEOTIDE SEQUENCE [LARGE SCALE GENOMIC DNA]</scope>
    <source>
        <strain evidence="5">HuSjv2</strain>
        <tissue evidence="5">Worms</tissue>
    </source>
</reference>
<dbReference type="CDD" id="cd00063">
    <property type="entry name" value="FN3"/>
    <property type="match status" value="1"/>
</dbReference>
<dbReference type="InterPro" id="IPR003598">
    <property type="entry name" value="Ig_sub2"/>
</dbReference>
<keyword evidence="3" id="KW-0393">Immunoglobulin domain</keyword>
<dbReference type="InterPro" id="IPR036116">
    <property type="entry name" value="FN3_sf"/>
</dbReference>
<dbReference type="InterPro" id="IPR013783">
    <property type="entry name" value="Ig-like_fold"/>
</dbReference>
<feature type="non-terminal residue" evidence="5">
    <location>
        <position position="1"/>
    </location>
</feature>
<feature type="domain" description="Ig-like" evidence="4">
    <location>
        <begin position="283"/>
        <end position="373"/>
    </location>
</feature>
<comment type="caution">
    <text evidence="5">The sequence shown here is derived from an EMBL/GenBank/DDBJ whole genome shotgun (WGS) entry which is preliminary data.</text>
</comment>
<evidence type="ECO:0000256" key="2">
    <source>
        <dbReference type="ARBA" id="ARBA00023157"/>
    </source>
</evidence>
<evidence type="ECO:0000256" key="3">
    <source>
        <dbReference type="ARBA" id="ARBA00023319"/>
    </source>
</evidence>
<dbReference type="InterPro" id="IPR036179">
    <property type="entry name" value="Ig-like_dom_sf"/>
</dbReference>
<dbReference type="FunFam" id="2.60.40.10:FF:000107">
    <property type="entry name" value="Myosin, light chain kinase a"/>
    <property type="match status" value="1"/>
</dbReference>
<dbReference type="Gene3D" id="2.60.40.10">
    <property type="entry name" value="Immunoglobulins"/>
    <property type="match status" value="5"/>
</dbReference>
<protein>
    <submittedName>
        <fullName evidence="5">Neuronal cell adhesion molecule</fullName>
    </submittedName>
</protein>
<sequence length="1004" mass="116648">YYWTLNGQRINWIKPLTSQMHSNQIINNNQYQLITNKFNLWYFNNQNLSNNELQLGIYQCIAKNTFGQVLSMPMRLELAMVGLVFRFNLTELYWLERNLHILNVNSMQRKNLTYTCIINNSILRIMKTGPDIKLYHPRNSLTTSTTTLTPTSKLMEPIKFHYHSSIKQIVLINESLSLKCILTGNPLPQIRWEFMEEINSGIDNHEDHSKLHQLQQHQYRDVKNGILPDEYGIKLKNSGIELYISSVQLIHHGNYRCSAINVDYIISTSSSYINFNVIVESKPYFAEYPQDTVISAKSSIILRCSINREITKPSATLNWLVNGEPIERYLDGVRKINRNNVLYLYNLTINDSAVFQCVLHNRHGYNIINAYVHVWNQPPAFINVMQNIQYIIENQYIHLPCKTYGAPKAEINWFFNDKEINNDDDDDDYVIDNGDLNILRAKLSHTGKYTCKATNHFGVSQSSGRLFIRKQTLTVVQNNTKRINVKYVMEGSMIHFTCKVETDPLHKEQLKITWRKNNLTLDDSFEHDQRFNVSSLNNESIFIRNLLPNDTGIYMCIASRPQPPKYVKLTCNYKHPLSPYAMLTWQLDEINYATIEKVYITSIKGYYRPIENDYYYSMLTTEKSNDKLDYSNHDHDRDRHHHHLYWLNQSTLLIAQMIVNDALHNNQWSINDLIPEIKIIEYLQSKNSTSLDLLNVTKLPVNIGRAFIQLQPDVLYHFRIELVNSIGKSLPSNIIPELTIDSNELCILPPRPTSINPDYLIVYGNKPNNLIIQWKVTLQAENYLGSSGIKPLIFTGRSGEDIPQLSPIQLKALYIDAKKILLSWKLIKDNDFSMKMNGLFQGFRIEWCIAELSNDSCEFYKKFQDYILEHPPTWSFPNLRRTSTLLESNSLGNDNHLSIDSISSTMSSSQYHENISITFENDLYKAYLNELPGKTKLKIWVRILNIQYAGPESDTIIVETKEGVPEKVTEFTITFIGVNHIEVSWIKPMIINGDLISYDLEIYL</sequence>
<name>A0A4Z2CX91_SCHJA</name>
<evidence type="ECO:0000259" key="4">
    <source>
        <dbReference type="PROSITE" id="PS50835"/>
    </source>
</evidence>
<gene>
    <name evidence="5" type="ORF">EWB00_006911</name>
</gene>
<dbReference type="SMART" id="SM00409">
    <property type="entry name" value="IG"/>
    <property type="match status" value="4"/>
</dbReference>
<keyword evidence="6" id="KW-1185">Reference proteome</keyword>
<dbReference type="STRING" id="6182.A0A4Z2CX91"/>
<dbReference type="EMBL" id="SKCS01000406">
    <property type="protein sequence ID" value="TNN08570.1"/>
    <property type="molecule type" value="Genomic_DNA"/>
</dbReference>
<feature type="domain" description="Ig-like" evidence="4">
    <location>
        <begin position="379"/>
        <end position="474"/>
    </location>
</feature>
<dbReference type="AlphaFoldDB" id="A0A4Z2CX91"/>
<dbReference type="SUPFAM" id="SSF49265">
    <property type="entry name" value="Fibronectin type III"/>
    <property type="match status" value="1"/>
</dbReference>
<dbReference type="Pfam" id="PF07679">
    <property type="entry name" value="I-set"/>
    <property type="match status" value="1"/>
</dbReference>
<keyword evidence="1" id="KW-0677">Repeat</keyword>
<feature type="domain" description="Ig-like" evidence="4">
    <location>
        <begin position="488"/>
        <end position="570"/>
    </location>
</feature>
<dbReference type="SMART" id="SM00408">
    <property type="entry name" value="IGc2"/>
    <property type="match status" value="4"/>
</dbReference>
<evidence type="ECO:0000313" key="6">
    <source>
        <dbReference type="Proteomes" id="UP000311919"/>
    </source>
</evidence>
<dbReference type="CDD" id="cd00096">
    <property type="entry name" value="Ig"/>
    <property type="match status" value="1"/>
</dbReference>
<dbReference type="PANTHER" id="PTHR44170">
    <property type="entry name" value="PROTEIN SIDEKICK"/>
    <property type="match status" value="1"/>
</dbReference>
<dbReference type="InterPro" id="IPR003599">
    <property type="entry name" value="Ig_sub"/>
</dbReference>
<dbReference type="PROSITE" id="PS50835">
    <property type="entry name" value="IG_LIKE"/>
    <property type="match status" value="4"/>
</dbReference>
<feature type="non-terminal residue" evidence="5">
    <location>
        <position position="1004"/>
    </location>
</feature>
<keyword evidence="2" id="KW-1015">Disulfide bond</keyword>
<dbReference type="InterPro" id="IPR013098">
    <property type="entry name" value="Ig_I-set"/>
</dbReference>